<dbReference type="EMBL" id="CAKLBY020000153">
    <property type="protein sequence ID" value="CAK7929821.1"/>
    <property type="molecule type" value="Genomic_DNA"/>
</dbReference>
<dbReference type="AlphaFoldDB" id="A0AAV1U5B4"/>
<accession>A0AAV1U5B4</accession>
<evidence type="ECO:0000313" key="1">
    <source>
        <dbReference type="EMBL" id="CAK7929821.1"/>
    </source>
</evidence>
<sequence>MKGDKDLMKDDGVVVEAFGDADYAADKRDRKSVSGVVFMVGGMIVG</sequence>
<proteinExistence type="predicted"/>
<evidence type="ECO:0000313" key="2">
    <source>
        <dbReference type="Proteomes" id="UP001162060"/>
    </source>
</evidence>
<organism evidence="1 2">
    <name type="scientific">Peronospora matthiolae</name>
    <dbReference type="NCBI Taxonomy" id="2874970"/>
    <lineage>
        <taxon>Eukaryota</taxon>
        <taxon>Sar</taxon>
        <taxon>Stramenopiles</taxon>
        <taxon>Oomycota</taxon>
        <taxon>Peronosporomycetes</taxon>
        <taxon>Peronosporales</taxon>
        <taxon>Peronosporaceae</taxon>
        <taxon>Peronospora</taxon>
    </lineage>
</organism>
<gene>
    <name evidence="1" type="ORF">PM001_LOCUS14971</name>
</gene>
<evidence type="ECO:0008006" key="3">
    <source>
        <dbReference type="Google" id="ProtNLM"/>
    </source>
</evidence>
<comment type="caution">
    <text evidence="1">The sequence shown here is derived from an EMBL/GenBank/DDBJ whole genome shotgun (WGS) entry which is preliminary data.</text>
</comment>
<dbReference type="Proteomes" id="UP001162060">
    <property type="component" value="Unassembled WGS sequence"/>
</dbReference>
<reference evidence="1" key="1">
    <citation type="submission" date="2024-01" db="EMBL/GenBank/DDBJ databases">
        <authorList>
            <person name="Webb A."/>
        </authorList>
    </citation>
    <scope>NUCLEOTIDE SEQUENCE</scope>
    <source>
        <strain evidence="1">Pm1</strain>
    </source>
</reference>
<name>A0AAV1U5B4_9STRA</name>
<protein>
    <recommendedName>
        <fullName evidence="3">Transporter</fullName>
    </recommendedName>
</protein>